<dbReference type="GO" id="GO:0044718">
    <property type="term" value="P:siderophore transmembrane transport"/>
    <property type="evidence" value="ECO:0007669"/>
    <property type="project" value="TreeGrafter"/>
</dbReference>
<proteinExistence type="inferred from homology"/>
<evidence type="ECO:0000256" key="2">
    <source>
        <dbReference type="ARBA" id="ARBA00022448"/>
    </source>
</evidence>
<evidence type="ECO:0000256" key="12">
    <source>
        <dbReference type="SAM" id="SignalP"/>
    </source>
</evidence>
<dbReference type="GO" id="GO:0015344">
    <property type="term" value="F:siderophore uptake transmembrane transporter activity"/>
    <property type="evidence" value="ECO:0007669"/>
    <property type="project" value="TreeGrafter"/>
</dbReference>
<evidence type="ECO:0000313" key="15">
    <source>
        <dbReference type="Proteomes" id="UP000324536"/>
    </source>
</evidence>
<organism evidence="14 15">
    <name type="scientific">Acetobacter vaccinii</name>
    <dbReference type="NCBI Taxonomy" id="2592655"/>
    <lineage>
        <taxon>Bacteria</taxon>
        <taxon>Pseudomonadati</taxon>
        <taxon>Pseudomonadota</taxon>
        <taxon>Alphaproteobacteria</taxon>
        <taxon>Acetobacterales</taxon>
        <taxon>Acetobacteraceae</taxon>
        <taxon>Acetobacter</taxon>
    </lineage>
</organism>
<evidence type="ECO:0000256" key="6">
    <source>
        <dbReference type="ARBA" id="ARBA00023077"/>
    </source>
</evidence>
<evidence type="ECO:0000256" key="10">
    <source>
        <dbReference type="PROSITE-ProRule" id="PRU01360"/>
    </source>
</evidence>
<dbReference type="Proteomes" id="UP000324536">
    <property type="component" value="Chromosome"/>
</dbReference>
<feature type="domain" description="TonB-dependent receptor-like beta-barrel" evidence="13">
    <location>
        <begin position="345"/>
        <end position="730"/>
    </location>
</feature>
<comment type="similarity">
    <text evidence="10">Belongs to the TonB-dependent receptor family.</text>
</comment>
<dbReference type="KEGG" id="acek:FLP30_02270"/>
<dbReference type="AlphaFoldDB" id="A0A5C1YLE8"/>
<keyword evidence="3 10" id="KW-1134">Transmembrane beta strand</keyword>
<dbReference type="EMBL" id="CP043506">
    <property type="protein sequence ID" value="QEO16721.1"/>
    <property type="molecule type" value="Genomic_DNA"/>
</dbReference>
<sequence>MIRPVSASLVCSATVYLLCGTAAARAQTSQAAETTSTPQKVLAHKAGASTPATPATTAKATPVAEAGYQSRQNENVIVTAHLDSRRLALSPSTGATVYTFSRKAIEAIPGGDNTPLNQVLLQAPGVAQDSYGQIHVRGDHNEVQFRLDGVQLPEGLSVFGQALMTRFADQMSLTTGALPSQFGFLQAAVVDITTRNGANSPGGEVSVYGGARDYFFPSLRYGFQKGKWDFFATADFVHDRVGIENTTPSFNALHDLSNQYHFLGHARYTMDENTRISFIAGVSNAEYQLPNNPGQQTQFVMPSYSGSDLAHHLSGSADSAALNEHQKQITDFAVLALQKEIGKFSLQDSVFARYSSLRYSPDWLGDLVYNGIAQQAARSVFSMGTQHDVTWRAAPRHTVRFGFQVFVERTTSKTMSSVFRQTGEDAAGEAVYDPQPVTIYDGSGKTGMVYGLYAQDEWRPTDTLTINYGLRFDGVSEYTSENQVSPRINVVWKPWRGGVLHAGYSRYFTPPPFEIVGTSSLNRFAGTSAAPANYQSTKVKAERDHYFDAGIEQSILPGWRVSFDAYYKLAHNLIDEGQFGAPIILSGFNYRRGQVNGYEFSTSYTHGPLSLYGNFAWSRAIGKDITSAQFNFSDEDLAYIHNRWIPLDHDQRWTASAGVTYSAFDKTRFPLRLSATMLYGSGLRADGATPNGASLSPYATVNFSAVQTIHNTFGGLWHGDTQLRLDVINLADHTYLLRDGSGIGVGAPQYGLRRTILCGIAQGF</sequence>
<dbReference type="Pfam" id="PF00593">
    <property type="entry name" value="TonB_dep_Rec_b-barrel"/>
    <property type="match status" value="1"/>
</dbReference>
<dbReference type="Gene3D" id="2.40.170.20">
    <property type="entry name" value="TonB-dependent receptor, beta-barrel domain"/>
    <property type="match status" value="1"/>
</dbReference>
<gene>
    <name evidence="14" type="ORF">FLP30_02270</name>
</gene>
<feature type="chain" id="PRO_5023002825" evidence="12">
    <location>
        <begin position="27"/>
        <end position="764"/>
    </location>
</feature>
<keyword evidence="5 12" id="KW-0732">Signal</keyword>
<evidence type="ECO:0000256" key="11">
    <source>
        <dbReference type="SAM" id="MobiDB-lite"/>
    </source>
</evidence>
<evidence type="ECO:0000256" key="1">
    <source>
        <dbReference type="ARBA" id="ARBA00004571"/>
    </source>
</evidence>
<evidence type="ECO:0000256" key="5">
    <source>
        <dbReference type="ARBA" id="ARBA00022729"/>
    </source>
</evidence>
<evidence type="ECO:0000256" key="9">
    <source>
        <dbReference type="ARBA" id="ARBA00023237"/>
    </source>
</evidence>
<dbReference type="PANTHER" id="PTHR30069">
    <property type="entry name" value="TONB-DEPENDENT OUTER MEMBRANE RECEPTOR"/>
    <property type="match status" value="1"/>
</dbReference>
<keyword evidence="9 10" id="KW-0998">Cell outer membrane</keyword>
<dbReference type="InterPro" id="IPR039426">
    <property type="entry name" value="TonB-dep_rcpt-like"/>
</dbReference>
<evidence type="ECO:0000256" key="8">
    <source>
        <dbReference type="ARBA" id="ARBA00023170"/>
    </source>
</evidence>
<dbReference type="PANTHER" id="PTHR30069:SF29">
    <property type="entry name" value="HEMOGLOBIN AND HEMOGLOBIN-HAPTOGLOBIN-BINDING PROTEIN 1-RELATED"/>
    <property type="match status" value="1"/>
</dbReference>
<protein>
    <submittedName>
        <fullName evidence="14">TonB-dependent receptor</fullName>
    </submittedName>
</protein>
<dbReference type="InterPro" id="IPR000531">
    <property type="entry name" value="Beta-barrel_TonB"/>
</dbReference>
<dbReference type="GO" id="GO:0009279">
    <property type="term" value="C:cell outer membrane"/>
    <property type="evidence" value="ECO:0007669"/>
    <property type="project" value="UniProtKB-SubCell"/>
</dbReference>
<feature type="region of interest" description="Disordered" evidence="11">
    <location>
        <begin position="30"/>
        <end position="58"/>
    </location>
</feature>
<dbReference type="InterPro" id="IPR036942">
    <property type="entry name" value="Beta-barrel_TonB_sf"/>
</dbReference>
<keyword evidence="2 10" id="KW-0813">Transport</keyword>
<keyword evidence="8 14" id="KW-0675">Receptor</keyword>
<keyword evidence="7 10" id="KW-0472">Membrane</keyword>
<comment type="subcellular location">
    <subcellularLocation>
        <location evidence="1 10">Cell outer membrane</location>
        <topology evidence="1 10">Multi-pass membrane protein</topology>
    </subcellularLocation>
</comment>
<name>A0A5C1YLE8_9PROT</name>
<dbReference type="SUPFAM" id="SSF56935">
    <property type="entry name" value="Porins"/>
    <property type="match status" value="1"/>
</dbReference>
<dbReference type="PROSITE" id="PS52016">
    <property type="entry name" value="TONB_DEPENDENT_REC_3"/>
    <property type="match status" value="1"/>
</dbReference>
<evidence type="ECO:0000313" key="14">
    <source>
        <dbReference type="EMBL" id="QEO16721.1"/>
    </source>
</evidence>
<dbReference type="OrthoDB" id="9764669at2"/>
<keyword evidence="4 10" id="KW-0812">Transmembrane</keyword>
<dbReference type="RefSeq" id="WP_149278162.1">
    <property type="nucleotide sequence ID" value="NZ_CP043506.1"/>
</dbReference>
<feature type="compositionally biased region" description="Low complexity" evidence="11">
    <location>
        <begin position="46"/>
        <end position="58"/>
    </location>
</feature>
<evidence type="ECO:0000259" key="13">
    <source>
        <dbReference type="Pfam" id="PF00593"/>
    </source>
</evidence>
<evidence type="ECO:0000256" key="7">
    <source>
        <dbReference type="ARBA" id="ARBA00023136"/>
    </source>
</evidence>
<keyword evidence="6" id="KW-0798">TonB box</keyword>
<evidence type="ECO:0000256" key="3">
    <source>
        <dbReference type="ARBA" id="ARBA00022452"/>
    </source>
</evidence>
<evidence type="ECO:0000256" key="4">
    <source>
        <dbReference type="ARBA" id="ARBA00022692"/>
    </source>
</evidence>
<reference evidence="14 15" key="1">
    <citation type="submission" date="2019-09" db="EMBL/GenBank/DDBJ databases">
        <title>Genome sequencing of strain KACC 21233.</title>
        <authorList>
            <person name="Heo J."/>
            <person name="Kim S.-J."/>
            <person name="Kim J.-S."/>
            <person name="Hong S.-B."/>
            <person name="Kwon S.-W."/>
        </authorList>
    </citation>
    <scope>NUCLEOTIDE SEQUENCE [LARGE SCALE GENOMIC DNA]</scope>
    <source>
        <strain evidence="14 15">KACC 21233</strain>
    </source>
</reference>
<accession>A0A5C1YLE8</accession>
<feature type="signal peptide" evidence="12">
    <location>
        <begin position="1"/>
        <end position="26"/>
    </location>
</feature>
<keyword evidence="15" id="KW-1185">Reference proteome</keyword>